<dbReference type="Proteomes" id="UP000011715">
    <property type="component" value="Unassembled WGS sequence"/>
</dbReference>
<evidence type="ECO:0000256" key="1">
    <source>
        <dbReference type="SAM" id="MobiDB-lite"/>
    </source>
</evidence>
<gene>
    <name evidence="2" type="ORF">MAPG_09039</name>
</gene>
<evidence type="ECO:0000313" key="2">
    <source>
        <dbReference type="EMBL" id="KLU90074.1"/>
    </source>
</evidence>
<reference evidence="3" key="5">
    <citation type="submission" date="2015-06" db="UniProtKB">
        <authorList>
            <consortium name="EnsemblFungi"/>
        </authorList>
    </citation>
    <scope>IDENTIFICATION</scope>
    <source>
        <strain evidence="3">ATCC 64411</strain>
    </source>
</reference>
<protein>
    <submittedName>
        <fullName evidence="2 3">Uncharacterized protein</fullName>
    </submittedName>
</protein>
<accession>A0A0C4E8W9</accession>
<dbReference type="AlphaFoldDB" id="A0A0C4E8W9"/>
<dbReference type="VEuPathDB" id="FungiDB:MAPG_09039"/>
<evidence type="ECO:0000313" key="3">
    <source>
        <dbReference type="EnsemblFungi" id="MAPG_09039T0"/>
    </source>
</evidence>
<reference evidence="3" key="4">
    <citation type="journal article" date="2015" name="G3 (Bethesda)">
        <title>Genome sequences of three phytopathogenic species of the Magnaporthaceae family of fungi.</title>
        <authorList>
            <person name="Okagaki L.H."/>
            <person name="Nunes C.C."/>
            <person name="Sailsbery J."/>
            <person name="Clay B."/>
            <person name="Brown D."/>
            <person name="John T."/>
            <person name="Oh Y."/>
            <person name="Young N."/>
            <person name="Fitzgerald M."/>
            <person name="Haas B.J."/>
            <person name="Zeng Q."/>
            <person name="Young S."/>
            <person name="Adiconis X."/>
            <person name="Fan L."/>
            <person name="Levin J.Z."/>
            <person name="Mitchell T.K."/>
            <person name="Okubara P.A."/>
            <person name="Farman M.L."/>
            <person name="Kohn L.M."/>
            <person name="Birren B."/>
            <person name="Ma L.-J."/>
            <person name="Dean R.A."/>
        </authorList>
    </citation>
    <scope>NUCLEOTIDE SEQUENCE</scope>
    <source>
        <strain evidence="3">ATCC 64411 / 73-15</strain>
    </source>
</reference>
<reference evidence="2" key="1">
    <citation type="submission" date="2010-05" db="EMBL/GenBank/DDBJ databases">
        <title>The Genome Sequence of Magnaporthe poae strain ATCC 64411.</title>
        <authorList>
            <consortium name="The Broad Institute Genome Sequencing Platform"/>
            <consortium name="Broad Institute Genome Sequencing Center for Infectious Disease"/>
            <person name="Ma L.-J."/>
            <person name="Dead R."/>
            <person name="Young S."/>
            <person name="Zeng Q."/>
            <person name="Koehrsen M."/>
            <person name="Alvarado L."/>
            <person name="Berlin A."/>
            <person name="Chapman S.B."/>
            <person name="Chen Z."/>
            <person name="Freedman E."/>
            <person name="Gellesch M."/>
            <person name="Goldberg J."/>
            <person name="Griggs A."/>
            <person name="Gujja S."/>
            <person name="Heilman E.R."/>
            <person name="Heiman D."/>
            <person name="Hepburn T."/>
            <person name="Howarth C."/>
            <person name="Jen D."/>
            <person name="Larson L."/>
            <person name="Mehta T."/>
            <person name="Neiman D."/>
            <person name="Pearson M."/>
            <person name="Roberts A."/>
            <person name="Saif S."/>
            <person name="Shea T."/>
            <person name="Shenoy N."/>
            <person name="Sisk P."/>
            <person name="Stolte C."/>
            <person name="Sykes S."/>
            <person name="Walk T."/>
            <person name="White J."/>
            <person name="Yandava C."/>
            <person name="Haas B."/>
            <person name="Nusbaum C."/>
            <person name="Birren B."/>
        </authorList>
    </citation>
    <scope>NUCLEOTIDE SEQUENCE</scope>
    <source>
        <strain evidence="2">ATCC 64411</strain>
    </source>
</reference>
<evidence type="ECO:0000313" key="4">
    <source>
        <dbReference type="Proteomes" id="UP000011715"/>
    </source>
</evidence>
<proteinExistence type="predicted"/>
<organism evidence="3 4">
    <name type="scientific">Magnaporthiopsis poae (strain ATCC 64411 / 73-15)</name>
    <name type="common">Kentucky bluegrass fungus</name>
    <name type="synonym">Magnaporthe poae</name>
    <dbReference type="NCBI Taxonomy" id="644358"/>
    <lineage>
        <taxon>Eukaryota</taxon>
        <taxon>Fungi</taxon>
        <taxon>Dikarya</taxon>
        <taxon>Ascomycota</taxon>
        <taxon>Pezizomycotina</taxon>
        <taxon>Sordariomycetes</taxon>
        <taxon>Sordariomycetidae</taxon>
        <taxon>Magnaporthales</taxon>
        <taxon>Magnaporthaceae</taxon>
        <taxon>Magnaporthiopsis</taxon>
    </lineage>
</organism>
<reference evidence="2" key="3">
    <citation type="submission" date="2011-03" db="EMBL/GenBank/DDBJ databases">
        <title>Annotation of Magnaporthe poae ATCC 64411.</title>
        <authorList>
            <person name="Ma L.-J."/>
            <person name="Dead R."/>
            <person name="Young S.K."/>
            <person name="Zeng Q."/>
            <person name="Gargeya S."/>
            <person name="Fitzgerald M."/>
            <person name="Haas B."/>
            <person name="Abouelleil A."/>
            <person name="Alvarado L."/>
            <person name="Arachchi H.M."/>
            <person name="Berlin A."/>
            <person name="Brown A."/>
            <person name="Chapman S.B."/>
            <person name="Chen Z."/>
            <person name="Dunbar C."/>
            <person name="Freedman E."/>
            <person name="Gearin G."/>
            <person name="Gellesch M."/>
            <person name="Goldberg J."/>
            <person name="Griggs A."/>
            <person name="Gujja S."/>
            <person name="Heiman D."/>
            <person name="Howarth C."/>
            <person name="Larson L."/>
            <person name="Lui A."/>
            <person name="MacDonald P.J.P."/>
            <person name="Mehta T."/>
            <person name="Montmayeur A."/>
            <person name="Murphy C."/>
            <person name="Neiman D."/>
            <person name="Pearson M."/>
            <person name="Priest M."/>
            <person name="Roberts A."/>
            <person name="Saif S."/>
            <person name="Shea T."/>
            <person name="Shenoy N."/>
            <person name="Sisk P."/>
            <person name="Stolte C."/>
            <person name="Sykes S."/>
            <person name="Yandava C."/>
            <person name="Wortman J."/>
            <person name="Nusbaum C."/>
            <person name="Birren B."/>
        </authorList>
    </citation>
    <scope>NUCLEOTIDE SEQUENCE</scope>
    <source>
        <strain evidence="2">ATCC 64411</strain>
    </source>
</reference>
<name>A0A0C4E8W9_MAGP6</name>
<dbReference type="EMBL" id="GL876974">
    <property type="protein sequence ID" value="KLU90074.1"/>
    <property type="molecule type" value="Genomic_DNA"/>
</dbReference>
<dbReference type="EnsemblFungi" id="MAPG_09039T0">
    <property type="protein sequence ID" value="MAPG_09039T0"/>
    <property type="gene ID" value="MAPG_09039"/>
</dbReference>
<dbReference type="EMBL" id="ADBL01002213">
    <property type="status" value="NOT_ANNOTATED_CDS"/>
    <property type="molecule type" value="Genomic_DNA"/>
</dbReference>
<sequence>MDLIVRQMPAWSVCQPAMLLLLWRPYQGPVLQDDKKPSSIDYLPPVARSYPLLQNWHIYFYCAFHHQSLLNPFPTTLRAARGEKETEDATDSVSGEDEKGQQQEWPGAGPIRACQPVRVNQSPSLLFHGHWLPCGCRAALRGGGDVQAWKQTVGSPWFFSRARIFPT</sequence>
<keyword evidence="4" id="KW-1185">Reference proteome</keyword>
<reference evidence="4" key="2">
    <citation type="submission" date="2010-05" db="EMBL/GenBank/DDBJ databases">
        <title>The genome sequence of Magnaporthe poae strain ATCC 64411.</title>
        <authorList>
            <person name="Ma L.-J."/>
            <person name="Dead R."/>
            <person name="Young S."/>
            <person name="Zeng Q."/>
            <person name="Koehrsen M."/>
            <person name="Alvarado L."/>
            <person name="Berlin A."/>
            <person name="Chapman S.B."/>
            <person name="Chen Z."/>
            <person name="Freedman E."/>
            <person name="Gellesch M."/>
            <person name="Goldberg J."/>
            <person name="Griggs A."/>
            <person name="Gujja S."/>
            <person name="Heilman E.R."/>
            <person name="Heiman D."/>
            <person name="Hepburn T."/>
            <person name="Howarth C."/>
            <person name="Jen D."/>
            <person name="Larson L."/>
            <person name="Mehta T."/>
            <person name="Neiman D."/>
            <person name="Pearson M."/>
            <person name="Roberts A."/>
            <person name="Saif S."/>
            <person name="Shea T."/>
            <person name="Shenoy N."/>
            <person name="Sisk P."/>
            <person name="Stolte C."/>
            <person name="Sykes S."/>
            <person name="Walk T."/>
            <person name="White J."/>
            <person name="Yandava C."/>
            <person name="Haas B."/>
            <person name="Nusbaum C."/>
            <person name="Birren B."/>
        </authorList>
    </citation>
    <scope>NUCLEOTIDE SEQUENCE [LARGE SCALE GENOMIC DNA]</scope>
    <source>
        <strain evidence="4">ATCC 64411 / 73-15</strain>
    </source>
</reference>
<feature type="region of interest" description="Disordered" evidence="1">
    <location>
        <begin position="81"/>
        <end position="111"/>
    </location>
</feature>